<dbReference type="AlphaFoldDB" id="A0A0F9PTW0"/>
<organism evidence="1">
    <name type="scientific">marine sediment metagenome</name>
    <dbReference type="NCBI Taxonomy" id="412755"/>
    <lineage>
        <taxon>unclassified sequences</taxon>
        <taxon>metagenomes</taxon>
        <taxon>ecological metagenomes</taxon>
    </lineage>
</organism>
<reference evidence="1" key="1">
    <citation type="journal article" date="2015" name="Nature">
        <title>Complex archaea that bridge the gap between prokaryotes and eukaryotes.</title>
        <authorList>
            <person name="Spang A."/>
            <person name="Saw J.H."/>
            <person name="Jorgensen S.L."/>
            <person name="Zaremba-Niedzwiedzka K."/>
            <person name="Martijn J."/>
            <person name="Lind A.E."/>
            <person name="van Eijk R."/>
            <person name="Schleper C."/>
            <person name="Guy L."/>
            <person name="Ettema T.J."/>
        </authorList>
    </citation>
    <scope>NUCLEOTIDE SEQUENCE</scope>
</reference>
<proteinExistence type="predicted"/>
<evidence type="ECO:0000313" key="1">
    <source>
        <dbReference type="EMBL" id="KKM96637.1"/>
    </source>
</evidence>
<dbReference type="EMBL" id="LAZR01005855">
    <property type="protein sequence ID" value="KKM96637.1"/>
    <property type="molecule type" value="Genomic_DNA"/>
</dbReference>
<sequence length="46" mass="5356">MGIKSTKEKIKSTDEIIKIILERSKDLKYLSKNITPPKLKSTRLLR</sequence>
<comment type="caution">
    <text evidence="1">The sequence shown here is derived from an EMBL/GenBank/DDBJ whole genome shotgun (WGS) entry which is preliminary data.</text>
</comment>
<protein>
    <submittedName>
        <fullName evidence="1">Uncharacterized protein</fullName>
    </submittedName>
</protein>
<accession>A0A0F9PTW0</accession>
<gene>
    <name evidence="1" type="ORF">LCGC14_1176120</name>
</gene>
<name>A0A0F9PTW0_9ZZZZ</name>